<dbReference type="Gene3D" id="3.40.50.10490">
    <property type="entry name" value="Glucose-6-phosphate isomerase like protein, domain 1"/>
    <property type="match status" value="1"/>
</dbReference>
<sequence>MYDDIRQYWHELACSIDEMPVYLLNQAAEILLACYQRGNTIFLLGNGGSAATASHFACDLTKGTQIAGIPAIRAIALTDNVALMTAWANDTTYERIFSEQLAALVRPDDVVILISTSGQSPNILAAAHQARRTAVPIIALTGPHGGQLAALADLTIRVPGPSIEQVEDEHMIIAHSLCVALRKHLRAQNAFLTRVTLLQNSDGIPLSDGMPL</sequence>
<evidence type="ECO:0000313" key="3">
    <source>
        <dbReference type="Proteomes" id="UP000322530"/>
    </source>
</evidence>
<dbReference type="AlphaFoldDB" id="A0A5A5T9C3"/>
<dbReference type="GO" id="GO:0016853">
    <property type="term" value="F:isomerase activity"/>
    <property type="evidence" value="ECO:0007669"/>
    <property type="project" value="UniProtKB-KW"/>
</dbReference>
<dbReference type="RefSeq" id="WP_149400532.1">
    <property type="nucleotide sequence ID" value="NZ_BIXY01000011.1"/>
</dbReference>
<reference evidence="2 3" key="1">
    <citation type="submission" date="2019-01" db="EMBL/GenBank/DDBJ databases">
        <title>Draft genome sequence of Dictyobacter sp. Uno17.</title>
        <authorList>
            <person name="Wang C.M."/>
            <person name="Zheng Y."/>
            <person name="Sakai Y."/>
            <person name="Abe K."/>
            <person name="Yokota A."/>
            <person name="Yabe S."/>
        </authorList>
    </citation>
    <scope>NUCLEOTIDE SEQUENCE [LARGE SCALE GENOMIC DNA]</scope>
    <source>
        <strain evidence="2 3">Uno17</strain>
    </source>
</reference>
<dbReference type="InterPro" id="IPR050099">
    <property type="entry name" value="SIS_GmhA/DiaA_subfam"/>
</dbReference>
<gene>
    <name evidence="2" type="ORF">KDI_10780</name>
</gene>
<dbReference type="InterPro" id="IPR046348">
    <property type="entry name" value="SIS_dom_sf"/>
</dbReference>
<organism evidence="2 3">
    <name type="scientific">Dictyobacter arantiisoli</name>
    <dbReference type="NCBI Taxonomy" id="2014874"/>
    <lineage>
        <taxon>Bacteria</taxon>
        <taxon>Bacillati</taxon>
        <taxon>Chloroflexota</taxon>
        <taxon>Ktedonobacteria</taxon>
        <taxon>Ktedonobacterales</taxon>
        <taxon>Dictyobacteraceae</taxon>
        <taxon>Dictyobacter</taxon>
    </lineage>
</organism>
<feature type="domain" description="SIS" evidence="1">
    <location>
        <begin position="31"/>
        <end position="189"/>
    </location>
</feature>
<name>A0A5A5T9C3_9CHLR</name>
<dbReference type="PANTHER" id="PTHR30390:SF8">
    <property type="entry name" value="SUGAR ISOMERASE (SIS)"/>
    <property type="match status" value="1"/>
</dbReference>
<dbReference type="CDD" id="cd05006">
    <property type="entry name" value="SIS_GmhA"/>
    <property type="match status" value="1"/>
</dbReference>
<evidence type="ECO:0000259" key="1">
    <source>
        <dbReference type="PROSITE" id="PS51464"/>
    </source>
</evidence>
<dbReference type="EMBL" id="BIXY01000011">
    <property type="protein sequence ID" value="GCF07514.1"/>
    <property type="molecule type" value="Genomic_DNA"/>
</dbReference>
<comment type="caution">
    <text evidence="2">The sequence shown here is derived from an EMBL/GenBank/DDBJ whole genome shotgun (WGS) entry which is preliminary data.</text>
</comment>
<proteinExistence type="predicted"/>
<dbReference type="PANTHER" id="PTHR30390">
    <property type="entry name" value="SEDOHEPTULOSE 7-PHOSPHATE ISOMERASE / DNAA INITIATOR-ASSOCIATING FACTOR FOR REPLICATION INITIATION"/>
    <property type="match status" value="1"/>
</dbReference>
<accession>A0A5A5T9C3</accession>
<keyword evidence="2" id="KW-0413">Isomerase</keyword>
<dbReference type="Pfam" id="PF13580">
    <property type="entry name" value="SIS_2"/>
    <property type="match status" value="1"/>
</dbReference>
<dbReference type="OrthoDB" id="9781311at2"/>
<dbReference type="SUPFAM" id="SSF53697">
    <property type="entry name" value="SIS domain"/>
    <property type="match status" value="1"/>
</dbReference>
<dbReference type="Proteomes" id="UP000322530">
    <property type="component" value="Unassembled WGS sequence"/>
</dbReference>
<evidence type="ECO:0000313" key="2">
    <source>
        <dbReference type="EMBL" id="GCF07514.1"/>
    </source>
</evidence>
<dbReference type="InterPro" id="IPR001347">
    <property type="entry name" value="SIS_dom"/>
</dbReference>
<keyword evidence="3" id="KW-1185">Reference proteome</keyword>
<dbReference type="InterPro" id="IPR035461">
    <property type="entry name" value="GmhA/DiaA"/>
</dbReference>
<dbReference type="GO" id="GO:0097367">
    <property type="term" value="F:carbohydrate derivative binding"/>
    <property type="evidence" value="ECO:0007669"/>
    <property type="project" value="InterPro"/>
</dbReference>
<protein>
    <submittedName>
        <fullName evidence="2">Phosphoheptose isomerase</fullName>
    </submittedName>
</protein>
<dbReference type="PROSITE" id="PS51464">
    <property type="entry name" value="SIS"/>
    <property type="match status" value="1"/>
</dbReference>
<dbReference type="GO" id="GO:1901135">
    <property type="term" value="P:carbohydrate derivative metabolic process"/>
    <property type="evidence" value="ECO:0007669"/>
    <property type="project" value="InterPro"/>
</dbReference>